<protein>
    <submittedName>
        <fullName evidence="2">Uncharacterized protein</fullName>
    </submittedName>
</protein>
<dbReference type="Proteomes" id="UP001152523">
    <property type="component" value="Unassembled WGS sequence"/>
</dbReference>
<reference evidence="2" key="1">
    <citation type="submission" date="2022-07" db="EMBL/GenBank/DDBJ databases">
        <authorList>
            <person name="Macas J."/>
            <person name="Novak P."/>
            <person name="Neumann P."/>
        </authorList>
    </citation>
    <scope>NUCLEOTIDE SEQUENCE</scope>
</reference>
<keyword evidence="3" id="KW-1185">Reference proteome</keyword>
<dbReference type="EMBL" id="CAMAPF010001107">
    <property type="protein sequence ID" value="CAH9146618.1"/>
    <property type="molecule type" value="Genomic_DNA"/>
</dbReference>
<proteinExistence type="predicted"/>
<feature type="compositionally biased region" description="Basic and acidic residues" evidence="1">
    <location>
        <begin position="34"/>
        <end position="53"/>
    </location>
</feature>
<feature type="region of interest" description="Disordered" evidence="1">
    <location>
        <begin position="1"/>
        <end position="64"/>
    </location>
</feature>
<evidence type="ECO:0000313" key="3">
    <source>
        <dbReference type="Proteomes" id="UP001152523"/>
    </source>
</evidence>
<feature type="compositionally biased region" description="Polar residues" evidence="1">
    <location>
        <begin position="1"/>
        <end position="11"/>
    </location>
</feature>
<gene>
    <name evidence="2" type="ORF">CEPIT_LOCUS43123</name>
</gene>
<evidence type="ECO:0000313" key="2">
    <source>
        <dbReference type="EMBL" id="CAH9146618.1"/>
    </source>
</evidence>
<name>A0AAV0GFX8_9ASTE</name>
<accession>A0AAV0GFX8</accession>
<evidence type="ECO:0000256" key="1">
    <source>
        <dbReference type="SAM" id="MobiDB-lite"/>
    </source>
</evidence>
<comment type="caution">
    <text evidence="2">The sequence shown here is derived from an EMBL/GenBank/DDBJ whole genome shotgun (WGS) entry which is preliminary data.</text>
</comment>
<dbReference type="AlphaFoldDB" id="A0AAV0GFX8"/>
<sequence length="64" mass="7383">MAFSITPTNPIRIQHQPSERSSSKSPFSSTIFEPKLKEKKEGKEKRKKEENLRINKVLQGLSRS</sequence>
<organism evidence="2 3">
    <name type="scientific">Cuscuta epithymum</name>
    <dbReference type="NCBI Taxonomy" id="186058"/>
    <lineage>
        <taxon>Eukaryota</taxon>
        <taxon>Viridiplantae</taxon>
        <taxon>Streptophyta</taxon>
        <taxon>Embryophyta</taxon>
        <taxon>Tracheophyta</taxon>
        <taxon>Spermatophyta</taxon>
        <taxon>Magnoliopsida</taxon>
        <taxon>eudicotyledons</taxon>
        <taxon>Gunneridae</taxon>
        <taxon>Pentapetalae</taxon>
        <taxon>asterids</taxon>
        <taxon>lamiids</taxon>
        <taxon>Solanales</taxon>
        <taxon>Convolvulaceae</taxon>
        <taxon>Cuscuteae</taxon>
        <taxon>Cuscuta</taxon>
        <taxon>Cuscuta subgen. Cuscuta</taxon>
    </lineage>
</organism>